<dbReference type="PANTHER" id="PTHR15123:SF5">
    <property type="entry name" value="SECRETED AND TRANSMEMBRANE PROTEIN 1"/>
    <property type="match status" value="1"/>
</dbReference>
<feature type="signal peptide" evidence="3">
    <location>
        <begin position="1"/>
        <end position="28"/>
    </location>
</feature>
<dbReference type="InterPro" id="IPR036179">
    <property type="entry name" value="Ig-like_dom_sf"/>
</dbReference>
<dbReference type="GO" id="GO:0006955">
    <property type="term" value="P:immune response"/>
    <property type="evidence" value="ECO:0007669"/>
    <property type="project" value="InterPro"/>
</dbReference>
<proteinExistence type="predicted"/>
<accession>A0A2K5RRX2</accession>
<dbReference type="OMA" id="LWTPDSE"/>
<evidence type="ECO:0000256" key="2">
    <source>
        <dbReference type="SAM" id="Phobius"/>
    </source>
</evidence>
<evidence type="ECO:0000256" key="1">
    <source>
        <dbReference type="SAM" id="MobiDB-lite"/>
    </source>
</evidence>
<reference evidence="4" key="2">
    <citation type="submission" date="2025-09" db="UniProtKB">
        <authorList>
            <consortium name="Ensembl"/>
        </authorList>
    </citation>
    <scope>IDENTIFICATION</scope>
</reference>
<dbReference type="GO" id="GO:0005886">
    <property type="term" value="C:plasma membrane"/>
    <property type="evidence" value="ECO:0007669"/>
    <property type="project" value="Ensembl"/>
</dbReference>
<protein>
    <submittedName>
        <fullName evidence="4">Secreted and transmembrane 1</fullName>
    </submittedName>
</protein>
<evidence type="ECO:0000313" key="5">
    <source>
        <dbReference type="Proteomes" id="UP000233040"/>
    </source>
</evidence>
<dbReference type="Gene3D" id="2.60.40.10">
    <property type="entry name" value="Immunoglobulins"/>
    <property type="match status" value="1"/>
</dbReference>
<dbReference type="InterPro" id="IPR013783">
    <property type="entry name" value="Ig-like_fold"/>
</dbReference>
<dbReference type="GeneTree" id="ENSGT00530000064499"/>
<dbReference type="GO" id="GO:0002726">
    <property type="term" value="P:positive regulation of T cell cytokine production"/>
    <property type="evidence" value="ECO:0007669"/>
    <property type="project" value="Ensembl"/>
</dbReference>
<dbReference type="AlphaFoldDB" id="A0A2K5RRX2"/>
<sequence length="210" mass="22632">MQTCPLEFPGPISQALGALLLLAASLSAQNEGWDLPTCTEGVVSVSQGKNVAMSCNISNTFSLVTVTLRHLRENKAIFHNVSQGHFSRDDWQLWVQGGMAQLLIKGVRDSHAGLYMWHLRGRQRNNRNITLEVSGSEVPSAPSTGSGPVPGVIAAVSILTVAVVMFACYMCRRSRQRQEVGCPAPQDERGGESWVGTGDGTLSPWNATDP</sequence>
<dbReference type="Proteomes" id="UP000233040">
    <property type="component" value="Unassembled WGS sequence"/>
</dbReference>
<keyword evidence="3" id="KW-0732">Signal</keyword>
<feature type="region of interest" description="Disordered" evidence="1">
    <location>
        <begin position="179"/>
        <end position="210"/>
    </location>
</feature>
<dbReference type="InterPro" id="IPR033231">
    <property type="entry name" value="SECTM1"/>
</dbReference>
<organism evidence="4 5">
    <name type="scientific">Cebus imitator</name>
    <name type="common">Panamanian white-faced capuchin</name>
    <name type="synonym">Cebus capucinus imitator</name>
    <dbReference type="NCBI Taxonomy" id="2715852"/>
    <lineage>
        <taxon>Eukaryota</taxon>
        <taxon>Metazoa</taxon>
        <taxon>Chordata</taxon>
        <taxon>Craniata</taxon>
        <taxon>Vertebrata</taxon>
        <taxon>Euteleostomi</taxon>
        <taxon>Mammalia</taxon>
        <taxon>Eutheria</taxon>
        <taxon>Euarchontoglires</taxon>
        <taxon>Primates</taxon>
        <taxon>Haplorrhini</taxon>
        <taxon>Platyrrhini</taxon>
        <taxon>Cebidae</taxon>
        <taxon>Cebinae</taxon>
        <taxon>Cebus</taxon>
    </lineage>
</organism>
<dbReference type="GO" id="GO:0038110">
    <property type="term" value="P:interleukin-2-mediated signaling pathway"/>
    <property type="evidence" value="ECO:0007669"/>
    <property type="project" value="Ensembl"/>
</dbReference>
<evidence type="ECO:0000256" key="3">
    <source>
        <dbReference type="SAM" id="SignalP"/>
    </source>
</evidence>
<dbReference type="Ensembl" id="ENSCCAT00000048624.1">
    <property type="protein sequence ID" value="ENSCCAP00000030875.1"/>
    <property type="gene ID" value="ENSCCAG00000033495.1"/>
</dbReference>
<feature type="chain" id="PRO_5014389135" evidence="3">
    <location>
        <begin position="29"/>
        <end position="210"/>
    </location>
</feature>
<keyword evidence="2" id="KW-0812">Transmembrane</keyword>
<keyword evidence="5" id="KW-1185">Reference proteome</keyword>
<keyword evidence="2" id="KW-0472">Membrane</keyword>
<gene>
    <name evidence="4" type="primary">SECTM1</name>
</gene>
<reference evidence="4" key="1">
    <citation type="submission" date="2025-08" db="UniProtKB">
        <authorList>
            <consortium name="Ensembl"/>
        </authorList>
    </citation>
    <scope>IDENTIFICATION</scope>
</reference>
<evidence type="ECO:0000313" key="4">
    <source>
        <dbReference type="Ensembl" id="ENSCCAP00000030875.1"/>
    </source>
</evidence>
<feature type="transmembrane region" description="Helical" evidence="2">
    <location>
        <begin position="149"/>
        <end position="169"/>
    </location>
</feature>
<dbReference type="PANTHER" id="PTHR15123">
    <property type="entry name" value="SECRETED AND TRANSMEMBRANE PROTEIN 1"/>
    <property type="match status" value="1"/>
</dbReference>
<keyword evidence="2" id="KW-1133">Transmembrane helix</keyword>
<dbReference type="SUPFAM" id="SSF48726">
    <property type="entry name" value="Immunoglobulin"/>
    <property type="match status" value="1"/>
</dbReference>
<dbReference type="GO" id="GO:0005125">
    <property type="term" value="F:cytokine activity"/>
    <property type="evidence" value="ECO:0007669"/>
    <property type="project" value="InterPro"/>
</dbReference>
<name>A0A2K5RRX2_CEBIM</name>